<evidence type="ECO:0000259" key="15">
    <source>
        <dbReference type="PROSITE" id="PS50255"/>
    </source>
</evidence>
<reference evidence="17" key="1">
    <citation type="journal article" date="2018" name="Nat. Microbiol.">
        <title>Leveraging single-cell genomics to expand the fungal tree of life.</title>
        <authorList>
            <person name="Ahrendt S.R."/>
            <person name="Quandt C.A."/>
            <person name="Ciobanu D."/>
            <person name="Clum A."/>
            <person name="Salamov A."/>
            <person name="Andreopoulos B."/>
            <person name="Cheng J.F."/>
            <person name="Woyke T."/>
            <person name="Pelin A."/>
            <person name="Henrissat B."/>
            <person name="Reynolds N.K."/>
            <person name="Benny G.L."/>
            <person name="Smith M.E."/>
            <person name="James T.Y."/>
            <person name="Grigoriev I.V."/>
        </authorList>
    </citation>
    <scope>NUCLEOTIDE SEQUENCE [LARGE SCALE GENOMIC DNA]</scope>
</reference>
<organism evidence="16 17">
    <name type="scientific">Piptocephalis cylindrospora</name>
    <dbReference type="NCBI Taxonomy" id="1907219"/>
    <lineage>
        <taxon>Eukaryota</taxon>
        <taxon>Fungi</taxon>
        <taxon>Fungi incertae sedis</taxon>
        <taxon>Zoopagomycota</taxon>
        <taxon>Zoopagomycotina</taxon>
        <taxon>Zoopagomycetes</taxon>
        <taxon>Zoopagales</taxon>
        <taxon>Piptocephalidaceae</taxon>
        <taxon>Piptocephalis</taxon>
    </lineage>
</organism>
<dbReference type="PROSITE" id="PS00476">
    <property type="entry name" value="FATTY_ACID_DESATUR_1"/>
    <property type="match status" value="1"/>
</dbReference>
<evidence type="ECO:0000313" key="17">
    <source>
        <dbReference type="Proteomes" id="UP000267251"/>
    </source>
</evidence>
<keyword evidence="6" id="KW-0479">Metal-binding</keyword>
<name>A0A4P9Y231_9FUNG</name>
<sequence>MPPHVNSTPHLPFNYLHLFLLTLTPCIALRPTVIFSIIYYWFTGLGITAGYHRYWSHRSYDATPIMRLGLMFAGSGAFEGSIQWWSRGHRAHHRHTDTDKDPYSALKGLFWSHIGWMIYRQPYSEIGYADIRDLKADRIVAWQHRNYLPVAIFAAFIFPTLVAGFGWGDWAGGYFYAGVLRLVLVHHATFCINSLAHYLGDTVYDDLLTARDNIFTALVTFGEGYHNFHHEFPMDYRNAIRWYEYDPTKWLIRTCAFLGLAYDLRTFPHNEVAKGKVTMLEKKLQAKKDQISWGTPLEQLPAYTMEQFRREVSLHGHSWTVIEGAVIDYSSFIDMHPGGKALLRAARGRDATDDFNGTVHQHRHAARNLITSLRVARIVCEED</sequence>
<keyword evidence="4" id="KW-0349">Heme</keyword>
<keyword evidence="7" id="KW-0276">Fatty acid metabolism</keyword>
<feature type="transmembrane region" description="Helical" evidence="14">
    <location>
        <begin position="15"/>
        <end position="42"/>
    </location>
</feature>
<evidence type="ECO:0000256" key="7">
    <source>
        <dbReference type="ARBA" id="ARBA00022832"/>
    </source>
</evidence>
<dbReference type="Pfam" id="PF00173">
    <property type="entry name" value="Cyt-b5"/>
    <property type="match status" value="1"/>
</dbReference>
<evidence type="ECO:0000256" key="9">
    <source>
        <dbReference type="ARBA" id="ARBA00023002"/>
    </source>
</evidence>
<dbReference type="GO" id="GO:0006636">
    <property type="term" value="P:unsaturated fatty acid biosynthetic process"/>
    <property type="evidence" value="ECO:0007669"/>
    <property type="project" value="InterPro"/>
</dbReference>
<evidence type="ECO:0000256" key="8">
    <source>
        <dbReference type="ARBA" id="ARBA00022989"/>
    </source>
</evidence>
<dbReference type="Proteomes" id="UP000267251">
    <property type="component" value="Unassembled WGS sequence"/>
</dbReference>
<dbReference type="Gene3D" id="3.10.120.10">
    <property type="entry name" value="Cytochrome b5-like heme/steroid binding domain"/>
    <property type="match status" value="1"/>
</dbReference>
<dbReference type="PROSITE" id="PS50255">
    <property type="entry name" value="CYTOCHROME_B5_2"/>
    <property type="match status" value="1"/>
</dbReference>
<dbReference type="InterPro" id="IPR005804">
    <property type="entry name" value="FA_desaturase_dom"/>
</dbReference>
<dbReference type="SUPFAM" id="SSF55856">
    <property type="entry name" value="Cytochrome b5-like heme/steroid binding domain"/>
    <property type="match status" value="1"/>
</dbReference>
<dbReference type="AlphaFoldDB" id="A0A4P9Y231"/>
<keyword evidence="9" id="KW-0560">Oxidoreductase</keyword>
<keyword evidence="5 14" id="KW-0812">Transmembrane</keyword>
<feature type="transmembrane region" description="Helical" evidence="14">
    <location>
        <begin position="147"/>
        <end position="167"/>
    </location>
</feature>
<dbReference type="PANTHER" id="PTHR11351">
    <property type="entry name" value="ACYL-COA DESATURASE"/>
    <property type="match status" value="1"/>
</dbReference>
<keyword evidence="8 14" id="KW-1133">Transmembrane helix</keyword>
<keyword evidence="11" id="KW-0443">Lipid metabolism</keyword>
<gene>
    <name evidence="16" type="ORF">BJ684DRAFT_22973</name>
</gene>
<dbReference type="GO" id="GO:0005789">
    <property type="term" value="C:endoplasmic reticulum membrane"/>
    <property type="evidence" value="ECO:0007669"/>
    <property type="project" value="TreeGrafter"/>
</dbReference>
<dbReference type="GO" id="GO:0020037">
    <property type="term" value="F:heme binding"/>
    <property type="evidence" value="ECO:0007669"/>
    <property type="project" value="InterPro"/>
</dbReference>
<comment type="similarity">
    <text evidence="2">Belongs to the fatty acid desaturase type 1 family.</text>
</comment>
<evidence type="ECO:0000256" key="12">
    <source>
        <dbReference type="ARBA" id="ARBA00023136"/>
    </source>
</evidence>
<evidence type="ECO:0000313" key="16">
    <source>
        <dbReference type="EMBL" id="RKP12734.1"/>
    </source>
</evidence>
<evidence type="ECO:0000256" key="11">
    <source>
        <dbReference type="ARBA" id="ARBA00023098"/>
    </source>
</evidence>
<protein>
    <recommendedName>
        <fullName evidence="15">Cytochrome b5 heme-binding domain-containing protein</fullName>
    </recommendedName>
</protein>
<dbReference type="GO" id="GO:0005506">
    <property type="term" value="F:iron ion binding"/>
    <property type="evidence" value="ECO:0007669"/>
    <property type="project" value="TreeGrafter"/>
</dbReference>
<dbReference type="PROSITE" id="PS00191">
    <property type="entry name" value="CYTOCHROME_B5_1"/>
    <property type="match status" value="1"/>
</dbReference>
<proteinExistence type="inferred from homology"/>
<dbReference type="PANTHER" id="PTHR11351:SF31">
    <property type="entry name" value="DESATURASE 1, ISOFORM A-RELATED"/>
    <property type="match status" value="1"/>
</dbReference>
<evidence type="ECO:0000256" key="2">
    <source>
        <dbReference type="ARBA" id="ARBA00009295"/>
    </source>
</evidence>
<dbReference type="SMART" id="SM01117">
    <property type="entry name" value="Cyt-b5"/>
    <property type="match status" value="1"/>
</dbReference>
<evidence type="ECO:0000256" key="10">
    <source>
        <dbReference type="ARBA" id="ARBA00023004"/>
    </source>
</evidence>
<keyword evidence="10" id="KW-0408">Iron</keyword>
<comment type="subcellular location">
    <subcellularLocation>
        <location evidence="1">Membrane</location>
        <topology evidence="1">Multi-pass membrane protein</topology>
    </subcellularLocation>
</comment>
<dbReference type="GO" id="GO:0004768">
    <property type="term" value="F:stearoyl-CoA 9-desaturase activity"/>
    <property type="evidence" value="ECO:0007669"/>
    <property type="project" value="InterPro"/>
</dbReference>
<dbReference type="InterPro" id="IPR001522">
    <property type="entry name" value="FADS-1_CS"/>
</dbReference>
<dbReference type="InterPro" id="IPR009160">
    <property type="entry name" value="Acyl-CoA_deSatase_haem/ster-bd"/>
</dbReference>
<dbReference type="InterPro" id="IPR018506">
    <property type="entry name" value="Cyt_B5_heme-BS"/>
</dbReference>
<evidence type="ECO:0000256" key="4">
    <source>
        <dbReference type="ARBA" id="ARBA00022617"/>
    </source>
</evidence>
<accession>A0A4P9Y231</accession>
<dbReference type="InterPro" id="IPR001199">
    <property type="entry name" value="Cyt_B5-like_heme/steroid-bd"/>
</dbReference>
<dbReference type="PRINTS" id="PR00075">
    <property type="entry name" value="FACDDSATRASE"/>
</dbReference>
<evidence type="ECO:0000256" key="14">
    <source>
        <dbReference type="SAM" id="Phobius"/>
    </source>
</evidence>
<evidence type="ECO:0000256" key="5">
    <source>
        <dbReference type="ARBA" id="ARBA00022692"/>
    </source>
</evidence>
<dbReference type="InterPro" id="IPR015876">
    <property type="entry name" value="Acyl-CoA_DS"/>
</dbReference>
<feature type="domain" description="Cytochrome b5 heme-binding" evidence="15">
    <location>
        <begin position="300"/>
        <end position="379"/>
    </location>
</feature>
<evidence type="ECO:0000256" key="6">
    <source>
        <dbReference type="ARBA" id="ARBA00022723"/>
    </source>
</evidence>
<dbReference type="EMBL" id="KZ988224">
    <property type="protein sequence ID" value="RKP12734.1"/>
    <property type="molecule type" value="Genomic_DNA"/>
</dbReference>
<dbReference type="Pfam" id="PF00487">
    <property type="entry name" value="FA_desaturase"/>
    <property type="match status" value="1"/>
</dbReference>
<dbReference type="CDD" id="cd03505">
    <property type="entry name" value="Delta9-FADS-like"/>
    <property type="match status" value="1"/>
</dbReference>
<evidence type="ECO:0000256" key="1">
    <source>
        <dbReference type="ARBA" id="ARBA00004141"/>
    </source>
</evidence>
<keyword evidence="13" id="KW-0275">Fatty acid biosynthesis</keyword>
<evidence type="ECO:0000256" key="13">
    <source>
        <dbReference type="ARBA" id="ARBA00023160"/>
    </source>
</evidence>
<evidence type="ECO:0000256" key="3">
    <source>
        <dbReference type="ARBA" id="ARBA00022516"/>
    </source>
</evidence>
<dbReference type="OrthoDB" id="10260134at2759"/>
<keyword evidence="12 14" id="KW-0472">Membrane</keyword>
<dbReference type="InterPro" id="IPR036400">
    <property type="entry name" value="Cyt_B5-like_heme/steroid_sf"/>
</dbReference>
<keyword evidence="17" id="KW-1185">Reference proteome</keyword>
<dbReference type="PIRSF" id="PIRSF000345">
    <property type="entry name" value="OLE1"/>
    <property type="match status" value="1"/>
</dbReference>
<keyword evidence="3" id="KW-0444">Lipid biosynthesis</keyword>